<reference evidence="1 2" key="1">
    <citation type="submission" date="2019-01" db="EMBL/GenBank/DDBJ databases">
        <authorList>
            <person name="Sayadi A."/>
        </authorList>
    </citation>
    <scope>NUCLEOTIDE SEQUENCE [LARGE SCALE GENOMIC DNA]</scope>
</reference>
<evidence type="ECO:0000313" key="1">
    <source>
        <dbReference type="EMBL" id="VEN42555.1"/>
    </source>
</evidence>
<accession>A0A653C447</accession>
<evidence type="ECO:0000313" key="2">
    <source>
        <dbReference type="Proteomes" id="UP000410492"/>
    </source>
</evidence>
<protein>
    <submittedName>
        <fullName evidence="1">Uncharacterized protein</fullName>
    </submittedName>
</protein>
<dbReference type="AlphaFoldDB" id="A0A653C447"/>
<keyword evidence="2" id="KW-1185">Reference proteome</keyword>
<dbReference type="OrthoDB" id="6785416at2759"/>
<dbReference type="EMBL" id="CAACVG010006918">
    <property type="protein sequence ID" value="VEN42555.1"/>
    <property type="molecule type" value="Genomic_DNA"/>
</dbReference>
<sequence length="53" mass="6145">NTSYILNFILCEKNHHFKSIDIHYTSSPLFTLCTLLETVYICGKQYTLTLVTC</sequence>
<organism evidence="1 2">
    <name type="scientific">Callosobruchus maculatus</name>
    <name type="common">Southern cowpea weevil</name>
    <name type="synonym">Pulse bruchid</name>
    <dbReference type="NCBI Taxonomy" id="64391"/>
    <lineage>
        <taxon>Eukaryota</taxon>
        <taxon>Metazoa</taxon>
        <taxon>Ecdysozoa</taxon>
        <taxon>Arthropoda</taxon>
        <taxon>Hexapoda</taxon>
        <taxon>Insecta</taxon>
        <taxon>Pterygota</taxon>
        <taxon>Neoptera</taxon>
        <taxon>Endopterygota</taxon>
        <taxon>Coleoptera</taxon>
        <taxon>Polyphaga</taxon>
        <taxon>Cucujiformia</taxon>
        <taxon>Chrysomeloidea</taxon>
        <taxon>Chrysomelidae</taxon>
        <taxon>Bruchinae</taxon>
        <taxon>Bruchini</taxon>
        <taxon>Callosobruchus</taxon>
    </lineage>
</organism>
<feature type="non-terminal residue" evidence="1">
    <location>
        <position position="1"/>
    </location>
</feature>
<proteinExistence type="predicted"/>
<dbReference type="Proteomes" id="UP000410492">
    <property type="component" value="Unassembled WGS sequence"/>
</dbReference>
<name>A0A653C447_CALMS</name>
<gene>
    <name evidence="1" type="ORF">CALMAC_LOCUS5999</name>
</gene>